<feature type="region of interest" description="Disordered" evidence="9">
    <location>
        <begin position="86"/>
        <end position="107"/>
    </location>
</feature>
<dbReference type="Pfam" id="PF05741">
    <property type="entry name" value="zf-nanos"/>
    <property type="match status" value="1"/>
</dbReference>
<evidence type="ECO:0000256" key="6">
    <source>
        <dbReference type="ARBA" id="ARBA00022845"/>
    </source>
</evidence>
<keyword evidence="6 8" id="KW-0810">Translation regulation</keyword>
<keyword evidence="4 8" id="KW-0863">Zinc-finger</keyword>
<evidence type="ECO:0000313" key="13">
    <source>
        <dbReference type="Proteomes" id="UP000694546"/>
    </source>
</evidence>
<accession>E7CQY4</accession>
<keyword evidence="5" id="KW-0862">Zinc</keyword>
<evidence type="ECO:0000256" key="1">
    <source>
        <dbReference type="ARBA" id="ARBA00004496"/>
    </source>
</evidence>
<dbReference type="Ensembl" id="ENSGMOT00000068424.1">
    <property type="protein sequence ID" value="ENSGMOP00000022909.1"/>
    <property type="gene ID" value="ENSGMOG00000034060.1"/>
</dbReference>
<dbReference type="OrthoDB" id="5864971at2759"/>
<organism evidence="11">
    <name type="scientific">Gadus morhua</name>
    <name type="common">Atlantic cod</name>
    <dbReference type="NCBI Taxonomy" id="8049"/>
    <lineage>
        <taxon>Eukaryota</taxon>
        <taxon>Metazoa</taxon>
        <taxon>Chordata</taxon>
        <taxon>Craniata</taxon>
        <taxon>Vertebrata</taxon>
        <taxon>Euteleostomi</taxon>
        <taxon>Actinopterygii</taxon>
        <taxon>Neopterygii</taxon>
        <taxon>Teleostei</taxon>
        <taxon>Neoteleostei</taxon>
        <taxon>Acanthomorphata</taxon>
        <taxon>Zeiogadaria</taxon>
        <taxon>Gadariae</taxon>
        <taxon>Gadiformes</taxon>
        <taxon>Gadoidei</taxon>
        <taxon>Gadidae</taxon>
        <taxon>Gadus</taxon>
    </lineage>
</organism>
<dbReference type="GO" id="GO:0006417">
    <property type="term" value="P:regulation of translation"/>
    <property type="evidence" value="ECO:0007669"/>
    <property type="project" value="UniProtKB-UniRule"/>
</dbReference>
<evidence type="ECO:0000259" key="10">
    <source>
        <dbReference type="PROSITE" id="PS51522"/>
    </source>
</evidence>
<gene>
    <name evidence="11" type="primary">Nanos</name>
    <name evidence="12" type="synonym">nanos3</name>
</gene>
<dbReference type="OMA" id="KHNGESA"/>
<dbReference type="GO" id="GO:0003723">
    <property type="term" value="F:RNA binding"/>
    <property type="evidence" value="ECO:0007669"/>
    <property type="project" value="UniProtKB-UniRule"/>
</dbReference>
<evidence type="ECO:0000313" key="11">
    <source>
        <dbReference type="EMBL" id="ADV36251.1"/>
    </source>
</evidence>
<dbReference type="InterPro" id="IPR008705">
    <property type="entry name" value="Nanos/Xcar2"/>
</dbReference>
<keyword evidence="7 8" id="KW-0694">RNA-binding</keyword>
<name>E7CQY4_GADMO</name>
<dbReference type="GO" id="GO:0008270">
    <property type="term" value="F:zinc ion binding"/>
    <property type="evidence" value="ECO:0007669"/>
    <property type="project" value="UniProtKB-KW"/>
</dbReference>
<dbReference type="InterPro" id="IPR038129">
    <property type="entry name" value="Nanos_sf"/>
</dbReference>
<dbReference type="AlphaFoldDB" id="E7CQY4"/>
<protein>
    <submittedName>
        <fullName evidence="12">Nanos homolog 3</fullName>
    </submittedName>
    <submittedName>
        <fullName evidence="11">Nos3</fullName>
    </submittedName>
</protein>
<sequence>MESESQGFQVWRDYMGLADTIRDIQARDNSAETSSALEHPLRCNTLGLRTVLNGDSVHVDMRRPGASSTASLDFRKRRGAFDSLRANAQSNGETPPPPGPPCKDRGQRAGLKGPDMFCGFCKHNGESAEVFSSHRLKNPAGEVLCPYLRDYICPLCGATGARAHTKRFCPLVDDAYCSVYAQPKR</sequence>
<keyword evidence="13" id="KW-1185">Reference proteome</keyword>
<keyword evidence="3" id="KW-0479">Metal-binding</keyword>
<dbReference type="PANTHER" id="PTHR12887">
    <property type="entry name" value="NANOS PROTEIN"/>
    <property type="match status" value="1"/>
</dbReference>
<dbReference type="GO" id="GO:0005737">
    <property type="term" value="C:cytoplasm"/>
    <property type="evidence" value="ECO:0007669"/>
    <property type="project" value="UniProtKB-SubCell"/>
</dbReference>
<evidence type="ECO:0000256" key="8">
    <source>
        <dbReference type="PROSITE-ProRule" id="PRU00855"/>
    </source>
</evidence>
<reference evidence="12" key="2">
    <citation type="submission" date="2025-05" db="UniProtKB">
        <authorList>
            <consortium name="Ensembl"/>
        </authorList>
    </citation>
    <scope>IDENTIFICATION</scope>
</reference>
<evidence type="ECO:0000256" key="5">
    <source>
        <dbReference type="ARBA" id="ARBA00022833"/>
    </source>
</evidence>
<evidence type="ECO:0000256" key="4">
    <source>
        <dbReference type="ARBA" id="ARBA00022771"/>
    </source>
</evidence>
<evidence type="ECO:0000256" key="3">
    <source>
        <dbReference type="ARBA" id="ARBA00022723"/>
    </source>
</evidence>
<reference evidence="11" key="1">
    <citation type="submission" date="2010-06" db="EMBL/GenBank/DDBJ databases">
        <title>Characterization and Expression of Vasa, Nanos, and Dead End in Atlantic Cod.</title>
        <authorList>
            <person name="Presslauer C."/>
            <person name="Nagasawa K."/>
            <person name="Fernandes J."/>
            <person name="Babiak I."/>
        </authorList>
    </citation>
    <scope>NUCLEOTIDE SEQUENCE</scope>
</reference>
<dbReference type="Gene3D" id="4.10.60.30">
    <property type="entry name" value="Nanos, RNA-binding domain"/>
    <property type="match status" value="1"/>
</dbReference>
<evidence type="ECO:0000256" key="7">
    <source>
        <dbReference type="ARBA" id="ARBA00022884"/>
    </source>
</evidence>
<comment type="subcellular location">
    <subcellularLocation>
        <location evidence="1">Cytoplasm</location>
    </subcellularLocation>
</comment>
<comment type="similarity">
    <text evidence="8">Belongs to the nanos family.</text>
</comment>
<dbReference type="InterPro" id="IPR024161">
    <property type="entry name" value="Znf_nanos-typ"/>
</dbReference>
<dbReference type="PROSITE" id="PS51522">
    <property type="entry name" value="ZF_NANOS"/>
    <property type="match status" value="1"/>
</dbReference>
<feature type="domain" description="Nanos-type" evidence="10">
    <location>
        <begin position="117"/>
        <end position="171"/>
    </location>
</feature>
<dbReference type="GeneTree" id="ENSGT00950000183135"/>
<dbReference type="EMBL" id="HM451457">
    <property type="protein sequence ID" value="ADV36251.1"/>
    <property type="molecule type" value="mRNA"/>
</dbReference>
<keyword evidence="2" id="KW-0963">Cytoplasm</keyword>
<evidence type="ECO:0000313" key="12">
    <source>
        <dbReference type="Ensembl" id="ENSGMOP00000022909.1"/>
    </source>
</evidence>
<proteinExistence type="evidence at transcript level"/>
<evidence type="ECO:0000256" key="9">
    <source>
        <dbReference type="SAM" id="MobiDB-lite"/>
    </source>
</evidence>
<evidence type="ECO:0000256" key="2">
    <source>
        <dbReference type="ARBA" id="ARBA00022490"/>
    </source>
</evidence>
<dbReference type="Proteomes" id="UP000694546">
    <property type="component" value="Chromosome 3"/>
</dbReference>